<feature type="region of interest" description="Disordered" evidence="1">
    <location>
        <begin position="1"/>
        <end position="140"/>
    </location>
</feature>
<sequence>MEELQARHRKELKDLQSRVTQKKKQASKKTRKGVNEECERLEAELKSKQESEVAEFNGEASEPPTEALEELALEQDGPEPEPEAEVKPAAQTNGATPAPAQAQGGKRNRQKERLARRAAEQEELAKQAAEEANDLPDMKQQERERMLAYMKERGLQEKEIRADGHCLYSAVADQLGQLEIPLGAAPGAEPQIPYKTTRAAAAGWIESHPDDFAPFLEEPLPDYLHKIRDTGEWGGQLELLALAKSYGVEINVLQDFGRVVRIEPESDAAGKTIWLGYYKHGFGLGEHYNSLRKAG</sequence>
<feature type="compositionally biased region" description="Basic and acidic residues" evidence="1">
    <location>
        <begin position="1"/>
        <end position="16"/>
    </location>
</feature>
<feature type="compositionally biased region" description="Basic and acidic residues" evidence="1">
    <location>
        <begin position="111"/>
        <end position="129"/>
    </location>
</feature>
<dbReference type="RefSeq" id="XP_069233726.1">
    <property type="nucleotide sequence ID" value="XM_069369428.1"/>
</dbReference>
<accession>A0AB34L3P3</accession>
<evidence type="ECO:0000256" key="1">
    <source>
        <dbReference type="SAM" id="MobiDB-lite"/>
    </source>
</evidence>
<feature type="domain" description="OTU" evidence="2">
    <location>
        <begin position="155"/>
        <end position="294"/>
    </location>
</feature>
<organism evidence="3 4">
    <name type="scientific">Cladosporium halotolerans</name>
    <dbReference type="NCBI Taxonomy" id="1052096"/>
    <lineage>
        <taxon>Eukaryota</taxon>
        <taxon>Fungi</taxon>
        <taxon>Dikarya</taxon>
        <taxon>Ascomycota</taxon>
        <taxon>Pezizomycotina</taxon>
        <taxon>Dothideomycetes</taxon>
        <taxon>Dothideomycetidae</taxon>
        <taxon>Cladosporiales</taxon>
        <taxon>Cladosporiaceae</taxon>
        <taxon>Cladosporium</taxon>
    </lineage>
</organism>
<dbReference type="PROSITE" id="PS50802">
    <property type="entry name" value="OTU"/>
    <property type="match status" value="1"/>
</dbReference>
<evidence type="ECO:0000313" key="3">
    <source>
        <dbReference type="EMBL" id="KAL1590621.1"/>
    </source>
</evidence>
<dbReference type="Pfam" id="PF02338">
    <property type="entry name" value="OTU"/>
    <property type="match status" value="1"/>
</dbReference>
<dbReference type="CDD" id="cd22762">
    <property type="entry name" value="OTU_fungi_OTU2-like"/>
    <property type="match status" value="1"/>
</dbReference>
<dbReference type="GO" id="GO:0016579">
    <property type="term" value="P:protein deubiquitination"/>
    <property type="evidence" value="ECO:0007669"/>
    <property type="project" value="TreeGrafter"/>
</dbReference>
<dbReference type="EMBL" id="JAAQHG020000002">
    <property type="protein sequence ID" value="KAL1590621.1"/>
    <property type="molecule type" value="Genomic_DNA"/>
</dbReference>
<gene>
    <name evidence="3" type="ORF">WHR41_00822</name>
</gene>
<dbReference type="Proteomes" id="UP000803884">
    <property type="component" value="Unassembled WGS sequence"/>
</dbReference>
<feature type="compositionally biased region" description="Low complexity" evidence="1">
    <location>
        <begin position="87"/>
        <end position="105"/>
    </location>
</feature>
<dbReference type="PANTHER" id="PTHR12419">
    <property type="entry name" value="OTU DOMAIN CONTAINING PROTEIN"/>
    <property type="match status" value="1"/>
</dbReference>
<feature type="compositionally biased region" description="Basic and acidic residues" evidence="1">
    <location>
        <begin position="33"/>
        <end position="51"/>
    </location>
</feature>
<dbReference type="InterPro" id="IPR049771">
    <property type="entry name" value="OTU2-like_OTU"/>
</dbReference>
<dbReference type="InterPro" id="IPR038765">
    <property type="entry name" value="Papain-like_cys_pep_sf"/>
</dbReference>
<dbReference type="AlphaFoldDB" id="A0AB34L3P3"/>
<dbReference type="Gene3D" id="3.90.70.80">
    <property type="match status" value="1"/>
</dbReference>
<keyword evidence="4" id="KW-1185">Reference proteome</keyword>
<proteinExistence type="predicted"/>
<dbReference type="InterPro" id="IPR050704">
    <property type="entry name" value="Peptidase_C85-like"/>
</dbReference>
<dbReference type="GO" id="GO:0004843">
    <property type="term" value="F:cysteine-type deubiquitinase activity"/>
    <property type="evidence" value="ECO:0007669"/>
    <property type="project" value="TreeGrafter"/>
</dbReference>
<evidence type="ECO:0000259" key="2">
    <source>
        <dbReference type="PROSITE" id="PS50802"/>
    </source>
</evidence>
<dbReference type="PANTHER" id="PTHR12419:SF10">
    <property type="entry name" value="DEUBIQUITINASE OTUD6B"/>
    <property type="match status" value="1"/>
</dbReference>
<feature type="compositionally biased region" description="Acidic residues" evidence="1">
    <location>
        <begin position="67"/>
        <end position="83"/>
    </location>
</feature>
<protein>
    <recommendedName>
        <fullName evidence="2">OTU domain-containing protein</fullName>
    </recommendedName>
</protein>
<evidence type="ECO:0000313" key="4">
    <source>
        <dbReference type="Proteomes" id="UP000803884"/>
    </source>
</evidence>
<dbReference type="SUPFAM" id="SSF54001">
    <property type="entry name" value="Cysteine proteinases"/>
    <property type="match status" value="1"/>
</dbReference>
<feature type="compositionally biased region" description="Basic residues" evidence="1">
    <location>
        <begin position="20"/>
        <end position="32"/>
    </location>
</feature>
<reference evidence="3 4" key="1">
    <citation type="journal article" date="2020" name="Microbiol. Resour. Announc.">
        <title>Draft Genome Sequence of a Cladosporium Species Isolated from the Mesophotic Ascidian Didemnum maculosum.</title>
        <authorList>
            <person name="Gioti A."/>
            <person name="Siaperas R."/>
            <person name="Nikolaivits E."/>
            <person name="Le Goff G."/>
            <person name="Ouazzani J."/>
            <person name="Kotoulas G."/>
            <person name="Topakas E."/>
        </authorList>
    </citation>
    <scope>NUCLEOTIDE SEQUENCE [LARGE SCALE GENOMIC DNA]</scope>
    <source>
        <strain evidence="3 4">TM138-S3</strain>
    </source>
</reference>
<dbReference type="InterPro" id="IPR003323">
    <property type="entry name" value="OTU_dom"/>
</dbReference>
<comment type="caution">
    <text evidence="3">The sequence shown here is derived from an EMBL/GenBank/DDBJ whole genome shotgun (WGS) entry which is preliminary data.</text>
</comment>
<dbReference type="GeneID" id="96002266"/>
<name>A0AB34L3P3_9PEZI</name>